<evidence type="ECO:0000313" key="1">
    <source>
        <dbReference type="EMBL" id="CAL8107141.1"/>
    </source>
</evidence>
<gene>
    <name evidence="1" type="ORF">ODALV1_LOCUS12584</name>
</gene>
<dbReference type="Proteomes" id="UP001642540">
    <property type="component" value="Unassembled WGS sequence"/>
</dbReference>
<dbReference type="EMBL" id="CAXLJM020000038">
    <property type="protein sequence ID" value="CAL8107141.1"/>
    <property type="molecule type" value="Genomic_DNA"/>
</dbReference>
<organism evidence="1 2">
    <name type="scientific">Orchesella dallaii</name>
    <dbReference type="NCBI Taxonomy" id="48710"/>
    <lineage>
        <taxon>Eukaryota</taxon>
        <taxon>Metazoa</taxon>
        <taxon>Ecdysozoa</taxon>
        <taxon>Arthropoda</taxon>
        <taxon>Hexapoda</taxon>
        <taxon>Collembola</taxon>
        <taxon>Entomobryomorpha</taxon>
        <taxon>Entomobryoidea</taxon>
        <taxon>Orchesellidae</taxon>
        <taxon>Orchesellinae</taxon>
        <taxon>Orchesella</taxon>
    </lineage>
</organism>
<proteinExistence type="predicted"/>
<keyword evidence="2" id="KW-1185">Reference proteome</keyword>
<sequence length="134" mass="14737">MQLFVANSKLFAPIGLALAFLLAISASHRSRDWILPCHASRTSCNMICGVRSSLFRTCDHRSGYCLCSYKATPKNICRPPRIQSELKDCNTTTCERRKGKRGVGNSVAALVCSHPEEGSIFCGCFLLSNNTNHP</sequence>
<evidence type="ECO:0008006" key="3">
    <source>
        <dbReference type="Google" id="ProtNLM"/>
    </source>
</evidence>
<accession>A0ABP1QPS9</accession>
<protein>
    <recommendedName>
        <fullName evidence="3">Secreted protein</fullName>
    </recommendedName>
</protein>
<evidence type="ECO:0000313" key="2">
    <source>
        <dbReference type="Proteomes" id="UP001642540"/>
    </source>
</evidence>
<reference evidence="1 2" key="1">
    <citation type="submission" date="2024-08" db="EMBL/GenBank/DDBJ databases">
        <authorList>
            <person name="Cucini C."/>
            <person name="Frati F."/>
        </authorList>
    </citation>
    <scope>NUCLEOTIDE SEQUENCE [LARGE SCALE GENOMIC DNA]</scope>
</reference>
<name>A0ABP1QPS9_9HEXA</name>
<comment type="caution">
    <text evidence="1">The sequence shown here is derived from an EMBL/GenBank/DDBJ whole genome shotgun (WGS) entry which is preliminary data.</text>
</comment>